<dbReference type="GO" id="GO:0016740">
    <property type="term" value="F:transferase activity"/>
    <property type="evidence" value="ECO:0007669"/>
    <property type="project" value="UniProtKB-KW"/>
</dbReference>
<dbReference type="InterPro" id="IPR006222">
    <property type="entry name" value="GCVT_N"/>
</dbReference>
<reference evidence="2 3" key="1">
    <citation type="submission" date="2024-03" db="EMBL/GenBank/DDBJ databases">
        <title>Draft genome sequence of Klenkia sp. LSe6-5.</title>
        <authorList>
            <person name="Duangmal K."/>
            <person name="Chantavorakit T."/>
        </authorList>
    </citation>
    <scope>NUCLEOTIDE SEQUENCE [LARGE SCALE GENOMIC DNA]</scope>
    <source>
        <strain evidence="2 3">LSe6-5</strain>
    </source>
</reference>
<dbReference type="SUPFAM" id="SSF103025">
    <property type="entry name" value="Folate-binding domain"/>
    <property type="match status" value="1"/>
</dbReference>
<dbReference type="RefSeq" id="WP_336403274.1">
    <property type="nucleotide sequence ID" value="NZ_JBAPLU010000004.1"/>
</dbReference>
<organism evidence="2 3">
    <name type="scientific">Klenkia sesuvii</name>
    <dbReference type="NCBI Taxonomy" id="3103137"/>
    <lineage>
        <taxon>Bacteria</taxon>
        <taxon>Bacillati</taxon>
        <taxon>Actinomycetota</taxon>
        <taxon>Actinomycetes</taxon>
        <taxon>Geodermatophilales</taxon>
        <taxon>Geodermatophilaceae</taxon>
        <taxon>Klenkia</taxon>
    </lineage>
</organism>
<protein>
    <submittedName>
        <fullName evidence="2">Aminomethyl transferase family protein</fullName>
    </submittedName>
</protein>
<proteinExistence type="predicted"/>
<sequence length="463" mass="50998">MTRNLDDAIADAGRPQTLLWESQTPATTIAGMAPEFTNWRDEQLAWRRTSVLFDQSHHMWNLNVKGPDALKLISDTAVNSTAYFPVDAAKQYVAVNGEGNLIGDNILFRYEEDEFQAVGMAATINWLQFHAETGGYDVELWKDAPSAMRQGPPRVYRYEVQGPGAIEVIREAVGQDVPSVKFFHGARMTIGGVQVRALRHGMAGEPGFEFVGPWEEREAVHEALLAAGQKHGMVQVGGRAYLTNTLESGWLPRPLPAIYTGESTAAHRRWLSDTSPDARASLGGSFFSPDVEDYYFTPYDLDYGRIVKFDHDFIGRSALEAQVADGTAQANKKVTLVWNREDTAKIMGSMFDEGIGAKHMALPLANYATYQYDRVQTEGGDYVGRSNYVGYSSNERSILSISVVDAAHAEPGTEVVVLWGENPASSKVQVEDHRQVAVRATVQPAPLVAKARSEYRSNTTASA</sequence>
<dbReference type="PANTHER" id="PTHR43757">
    <property type="entry name" value="AMINOMETHYLTRANSFERASE"/>
    <property type="match status" value="1"/>
</dbReference>
<evidence type="ECO:0000259" key="1">
    <source>
        <dbReference type="Pfam" id="PF01571"/>
    </source>
</evidence>
<comment type="caution">
    <text evidence="2">The sequence shown here is derived from an EMBL/GenBank/DDBJ whole genome shotgun (WGS) entry which is preliminary data.</text>
</comment>
<accession>A0ABU8DSW8</accession>
<keyword evidence="3" id="KW-1185">Reference proteome</keyword>
<keyword evidence="2" id="KW-0808">Transferase</keyword>
<dbReference type="Gene3D" id="3.30.1360.120">
    <property type="entry name" value="Probable tRNA modification gtpase trme, domain 1"/>
    <property type="match status" value="1"/>
</dbReference>
<dbReference type="PANTHER" id="PTHR43757:SF2">
    <property type="entry name" value="AMINOMETHYLTRANSFERASE, MITOCHONDRIAL"/>
    <property type="match status" value="1"/>
</dbReference>
<evidence type="ECO:0000313" key="3">
    <source>
        <dbReference type="Proteomes" id="UP001361570"/>
    </source>
</evidence>
<evidence type="ECO:0000313" key="2">
    <source>
        <dbReference type="EMBL" id="MEI4271129.1"/>
    </source>
</evidence>
<name>A0ABU8DSW8_9ACTN</name>
<dbReference type="EMBL" id="JBAPLU010000004">
    <property type="protein sequence ID" value="MEI4271129.1"/>
    <property type="molecule type" value="Genomic_DNA"/>
</dbReference>
<dbReference type="InterPro" id="IPR028896">
    <property type="entry name" value="GcvT/YgfZ/DmdA"/>
</dbReference>
<dbReference type="InterPro" id="IPR027266">
    <property type="entry name" value="TrmE/GcvT-like"/>
</dbReference>
<feature type="domain" description="GCVT N-terminal" evidence="1">
    <location>
        <begin position="36"/>
        <end position="250"/>
    </location>
</feature>
<gene>
    <name evidence="2" type="ORF">TEK04_05300</name>
</gene>
<dbReference type="Pfam" id="PF01571">
    <property type="entry name" value="GCV_T"/>
    <property type="match status" value="1"/>
</dbReference>
<dbReference type="Proteomes" id="UP001361570">
    <property type="component" value="Unassembled WGS sequence"/>
</dbReference>